<dbReference type="PANTHER" id="PTHR46484">
    <property type="entry name" value="SI:CH211-171H4.5-RELATED"/>
    <property type="match status" value="1"/>
</dbReference>
<sequence>MSVSFRTPFLDQMNQQGLIDLCLILILTSFSEGEAWNVIVSQPTSVKPYSNVTIQCSFTYPEKYHTENVEVYWKKRFQNSYDNKQDESKSLNPFIFHTNSTFVLEKYRGRTMLIGNKTQGSCSLLILNITDNETDIYMRVKGKNEPFSFYNKSINISVSDFQEPVFTDEGDIDQVTQGIYMAIFVPLSALLIIIIILIPVIVCYISHKRSHSFTREESGYYANFSRASSNQAQRESSCKYEEKIKLPELKATDEPVYVNTEAVTGQMDQSMDHTDNIYANVDYSK</sequence>
<dbReference type="InterPro" id="IPR013783">
    <property type="entry name" value="Ig-like_fold"/>
</dbReference>
<protein>
    <submittedName>
        <fullName evidence="3">Uncharacterized protein LOC108890557</fullName>
    </submittedName>
</protein>
<dbReference type="Gene3D" id="2.60.40.10">
    <property type="entry name" value="Immunoglobulins"/>
    <property type="match status" value="1"/>
</dbReference>
<reference evidence="3" key="1">
    <citation type="submission" date="2025-08" db="UniProtKB">
        <authorList>
            <consortium name="RefSeq"/>
        </authorList>
    </citation>
    <scope>IDENTIFICATION</scope>
    <source>
        <tissue evidence="3">Brain</tissue>
    </source>
</reference>
<dbReference type="AlphaFoldDB" id="A0AAJ7PZV3"/>
<dbReference type="Proteomes" id="UP000694890">
    <property type="component" value="Linkage group LG15"/>
</dbReference>
<organism evidence="2 3">
    <name type="scientific">Lates calcarifer</name>
    <name type="common">Barramundi</name>
    <name type="synonym">Holocentrus calcarifer</name>
    <dbReference type="NCBI Taxonomy" id="8187"/>
    <lineage>
        <taxon>Eukaryota</taxon>
        <taxon>Metazoa</taxon>
        <taxon>Chordata</taxon>
        <taxon>Craniata</taxon>
        <taxon>Vertebrata</taxon>
        <taxon>Euteleostomi</taxon>
        <taxon>Actinopterygii</taxon>
        <taxon>Neopterygii</taxon>
        <taxon>Teleostei</taxon>
        <taxon>Neoteleostei</taxon>
        <taxon>Acanthomorphata</taxon>
        <taxon>Carangaria</taxon>
        <taxon>Carangaria incertae sedis</taxon>
        <taxon>Centropomidae</taxon>
        <taxon>Lates</taxon>
    </lineage>
</organism>
<gene>
    <name evidence="3" type="primary">LOC108890557</name>
</gene>
<name>A0AAJ7PZV3_LATCA</name>
<dbReference type="KEGG" id="lcf:108890557"/>
<keyword evidence="1" id="KW-0812">Transmembrane</keyword>
<accession>A0AAJ7PZV3</accession>
<dbReference type="PANTHER" id="PTHR46484:SF1">
    <property type="entry name" value="SCHWANN CELL MYELIN PROTEIN-RELATED"/>
    <property type="match status" value="1"/>
</dbReference>
<dbReference type="GeneID" id="108890557"/>
<keyword evidence="1" id="KW-0472">Membrane</keyword>
<dbReference type="SUPFAM" id="SSF48726">
    <property type="entry name" value="Immunoglobulin"/>
    <property type="match status" value="1"/>
</dbReference>
<keyword evidence="1" id="KW-1133">Transmembrane helix</keyword>
<evidence type="ECO:0000313" key="2">
    <source>
        <dbReference type="Proteomes" id="UP000694890"/>
    </source>
</evidence>
<dbReference type="InterPro" id="IPR036179">
    <property type="entry name" value="Ig-like_dom_sf"/>
</dbReference>
<evidence type="ECO:0000256" key="1">
    <source>
        <dbReference type="SAM" id="Phobius"/>
    </source>
</evidence>
<dbReference type="RefSeq" id="XP_018542967.1">
    <property type="nucleotide sequence ID" value="XM_018687451.2"/>
</dbReference>
<proteinExistence type="predicted"/>
<feature type="transmembrane region" description="Helical" evidence="1">
    <location>
        <begin position="179"/>
        <end position="205"/>
    </location>
</feature>
<evidence type="ECO:0000313" key="3">
    <source>
        <dbReference type="RefSeq" id="XP_018542967.1"/>
    </source>
</evidence>